<evidence type="ECO:0000256" key="7">
    <source>
        <dbReference type="ARBA" id="ARBA00022676"/>
    </source>
</evidence>
<dbReference type="InterPro" id="IPR026410">
    <property type="entry name" value="OlisacTrfase_arch"/>
</dbReference>
<evidence type="ECO:0000256" key="9">
    <source>
        <dbReference type="ARBA" id="ARBA00022692"/>
    </source>
</evidence>
<feature type="transmembrane region" description="Helical" evidence="17">
    <location>
        <begin position="391"/>
        <end position="406"/>
    </location>
</feature>
<comment type="cofactor">
    <cofactor evidence="1">
        <name>Mn(2+)</name>
        <dbReference type="ChEBI" id="CHEBI:29035"/>
    </cofactor>
</comment>
<evidence type="ECO:0000256" key="8">
    <source>
        <dbReference type="ARBA" id="ARBA00022679"/>
    </source>
</evidence>
<feature type="domain" description="Archaeal glycosylation protein B peripheral" evidence="19">
    <location>
        <begin position="708"/>
        <end position="797"/>
    </location>
</feature>
<comment type="similarity">
    <text evidence="5">Belongs to the STT3 family.</text>
</comment>
<dbReference type="Pfam" id="PF22627">
    <property type="entry name" value="AglB_core-like"/>
    <property type="match status" value="1"/>
</dbReference>
<organism evidence="21 22">
    <name type="scientific">Methanococcoides cohabitans</name>
    <dbReference type="NCBI Taxonomy" id="3136559"/>
    <lineage>
        <taxon>Archaea</taxon>
        <taxon>Methanobacteriati</taxon>
        <taxon>Methanobacteriota</taxon>
        <taxon>Stenosarchaea group</taxon>
        <taxon>Methanomicrobia</taxon>
        <taxon>Methanosarcinales</taxon>
        <taxon>Methanosarcinaceae</taxon>
        <taxon>Methanococcoides</taxon>
    </lineage>
</organism>
<feature type="domain" description="AglB-like core" evidence="20">
    <location>
        <begin position="490"/>
        <end position="610"/>
    </location>
</feature>
<dbReference type="NCBIfam" id="TIGR04154">
    <property type="entry name" value="archaeo_STT3"/>
    <property type="match status" value="1"/>
</dbReference>
<comment type="subcellular location">
    <subcellularLocation>
        <location evidence="3">Cell membrane</location>
        <topology evidence="3">Multi-pass membrane protein</topology>
    </subcellularLocation>
</comment>
<keyword evidence="22" id="KW-1185">Reference proteome</keyword>
<keyword evidence="14" id="KW-0464">Manganese</keyword>
<reference evidence="21 22" key="1">
    <citation type="submission" date="2024-04" db="EMBL/GenBank/DDBJ databases">
        <title>Methanococcoides sp. LMO-2.</title>
        <authorList>
            <person name="Liang L."/>
        </authorList>
    </citation>
    <scope>NUCLEOTIDE SEQUENCE [LARGE SCALE GENOMIC DNA]</scope>
    <source>
        <strain evidence="21 22">LMO-2</strain>
    </source>
</reference>
<evidence type="ECO:0000256" key="14">
    <source>
        <dbReference type="ARBA" id="ARBA00023211"/>
    </source>
</evidence>
<comment type="catalytic activity">
    <reaction evidence="16">
        <text>an archaeal dolichyl phosphooligosaccharide + [protein]-L-asparagine = an archaeal dolichyl phosphate + a glycoprotein with the oligosaccharide chain attached by N-beta-D-glycosyl linkage to a protein L-asparagine.</text>
        <dbReference type="EC" id="2.4.99.21"/>
    </reaction>
</comment>
<feature type="domain" description="Oligosaccharyl transferase STT3 N-terminal" evidence="18">
    <location>
        <begin position="28"/>
        <end position="428"/>
    </location>
</feature>
<dbReference type="Pfam" id="PF02516">
    <property type="entry name" value="STT3"/>
    <property type="match status" value="1"/>
</dbReference>
<dbReference type="Proteomes" id="UP001396646">
    <property type="component" value="Unassembled WGS sequence"/>
</dbReference>
<evidence type="ECO:0000256" key="16">
    <source>
        <dbReference type="ARBA" id="ARBA00034066"/>
    </source>
</evidence>
<name>A0ABU9KV63_9EURY</name>
<feature type="transmembrane region" description="Helical" evidence="17">
    <location>
        <begin position="297"/>
        <end position="314"/>
    </location>
</feature>
<dbReference type="RefSeq" id="WP_342127892.1">
    <property type="nucleotide sequence ID" value="NZ_JBCAUS010000007.1"/>
</dbReference>
<accession>A0ABU9KV63</accession>
<evidence type="ECO:0000259" key="19">
    <source>
        <dbReference type="Pfam" id="PF18079"/>
    </source>
</evidence>
<feature type="transmembrane region" description="Helical" evidence="17">
    <location>
        <begin position="412"/>
        <end position="434"/>
    </location>
</feature>
<evidence type="ECO:0000256" key="17">
    <source>
        <dbReference type="SAM" id="Phobius"/>
    </source>
</evidence>
<dbReference type="InterPro" id="IPR041154">
    <property type="entry name" value="AglB_P1"/>
</dbReference>
<evidence type="ECO:0000256" key="15">
    <source>
        <dbReference type="ARBA" id="ARBA00030679"/>
    </source>
</evidence>
<comment type="pathway">
    <text evidence="4">Protein modification; protein glycosylation.</text>
</comment>
<dbReference type="InterPro" id="IPR003674">
    <property type="entry name" value="Oligo_trans_STT3"/>
</dbReference>
<keyword evidence="12 17" id="KW-1133">Transmembrane helix</keyword>
<dbReference type="Gene3D" id="3.40.50.12610">
    <property type="match status" value="1"/>
</dbReference>
<dbReference type="Gene3D" id="2.60.40.3390">
    <property type="match status" value="1"/>
</dbReference>
<keyword evidence="7" id="KW-0328">Glycosyltransferase</keyword>
<evidence type="ECO:0000256" key="3">
    <source>
        <dbReference type="ARBA" id="ARBA00004651"/>
    </source>
</evidence>
<proteinExistence type="inferred from homology"/>
<evidence type="ECO:0000256" key="5">
    <source>
        <dbReference type="ARBA" id="ARBA00010810"/>
    </source>
</evidence>
<feature type="transmembrane region" description="Helical" evidence="17">
    <location>
        <begin position="455"/>
        <end position="473"/>
    </location>
</feature>
<dbReference type="GO" id="GO:0016740">
    <property type="term" value="F:transferase activity"/>
    <property type="evidence" value="ECO:0007669"/>
    <property type="project" value="UniProtKB-KW"/>
</dbReference>
<evidence type="ECO:0000256" key="12">
    <source>
        <dbReference type="ARBA" id="ARBA00022989"/>
    </source>
</evidence>
<dbReference type="PANTHER" id="PTHR13872:SF1">
    <property type="entry name" value="DOLICHYL-DIPHOSPHOOLIGOSACCHARIDE--PROTEIN GLYCOSYLTRANSFERASE SUBUNIT STT3B"/>
    <property type="match status" value="1"/>
</dbReference>
<keyword evidence="13 17" id="KW-0472">Membrane</keyword>
<feature type="transmembrane region" description="Helical" evidence="17">
    <location>
        <begin position="151"/>
        <end position="171"/>
    </location>
</feature>
<comment type="cofactor">
    <cofactor evidence="2">
        <name>Mg(2+)</name>
        <dbReference type="ChEBI" id="CHEBI:18420"/>
    </cofactor>
</comment>
<dbReference type="PANTHER" id="PTHR13872">
    <property type="entry name" value="DOLICHYL-DIPHOSPHOOLIGOSACCHARIDE--PROTEIN GLYCOSYLTRANSFERASE SUBUNIT"/>
    <property type="match status" value="1"/>
</dbReference>
<keyword evidence="8 21" id="KW-0808">Transferase</keyword>
<dbReference type="EC" id="2.4.99.21" evidence="6"/>
<feature type="transmembrane region" description="Helical" evidence="17">
    <location>
        <begin position="122"/>
        <end position="139"/>
    </location>
</feature>
<dbReference type="Pfam" id="PF18079">
    <property type="entry name" value="AglB_L1"/>
    <property type="match status" value="1"/>
</dbReference>
<feature type="transmembrane region" description="Helical" evidence="17">
    <location>
        <begin position="66"/>
        <end position="85"/>
    </location>
</feature>
<sequence length="799" mass="89397">MLISFLVALYIRTIPKASVFLSNGFVRFGGNDPWYHLRNVESIVHNFPNILWFDAYTQYPSGTRQIFAPLFDLVLSSIIWILGFGNPDQDLIYKVCAYYPAFLGAIVVIPTYFVAKWLFDRRVGLLAALLIAIAPGQFLSRSMIGFNDHHIAETLLTTIVAMFLIMALKVGREHPFTFESIRAGKFAELRPALAYFILAGVSLGAYSLAWYGAVFFSFILGIYITVQHIIDHMHNRSTDYLAVGGVIIFGIALLMVLMVPNLSSRGLLIKGLFAGTIAFPIFTLISIELNKRDLKKYYYPISIASLSIVGIVFAKILSPSIYGLISSLASYFMRTGGGLTIAEASPLLSVGGQFSIAPFWGNFTTMGYISLIAIIYLGYEAFKKNNTPERTFLLVWTFMIIWAMLQQNRFAYYYSVNAAILSAYVGIKILDLAGWKDLLDEIKLKDKFDIKSIKIWPILSVLVILLVFMYPSYDMSMKQSQYTGGPNGYWIEASMWLDSNTPDPGLDYYESYETPAEGESYQYPDTAYGVMSWWDYGHWIEVIGHRIPNANPFQQGIGGRRNSIDEENKPGAATFFTAQSEEEATAVLEAVHPDPEKAGARYIVSDVEMATGKFYAMTAWTLDTADYYIPVQTDQGVQTVPGPRYFNSMESRLHIFDARGMEEYRMVHESPAGNSAETGYKNVYNALFEGNIPLENTGYVKIFEYVEGAQIVGEAPEGEDVTISVTILTNIGRTFVYSQSTVSDGTYSFTVPYSTLGPIEGETQFDTMPVGPYKISYGNVQEEVDVDERDVLDGNVIEV</sequence>
<feature type="transmembrane region" description="Helical" evidence="17">
    <location>
        <begin position="240"/>
        <end position="260"/>
    </location>
</feature>
<dbReference type="EMBL" id="JBCAUS010000007">
    <property type="protein sequence ID" value="MEL4306289.1"/>
    <property type="molecule type" value="Genomic_DNA"/>
</dbReference>
<feature type="transmembrane region" description="Helical" evidence="17">
    <location>
        <begin position="97"/>
        <end position="115"/>
    </location>
</feature>
<evidence type="ECO:0000256" key="11">
    <source>
        <dbReference type="ARBA" id="ARBA00022842"/>
    </source>
</evidence>
<feature type="transmembrane region" description="Helical" evidence="17">
    <location>
        <begin position="267"/>
        <end position="285"/>
    </location>
</feature>
<evidence type="ECO:0000259" key="18">
    <source>
        <dbReference type="Pfam" id="PF02516"/>
    </source>
</evidence>
<comment type="caution">
    <text evidence="21">The sequence shown here is derived from an EMBL/GenBank/DDBJ whole genome shotgun (WGS) entry which is preliminary data.</text>
</comment>
<evidence type="ECO:0000256" key="2">
    <source>
        <dbReference type="ARBA" id="ARBA00001946"/>
    </source>
</evidence>
<evidence type="ECO:0000256" key="1">
    <source>
        <dbReference type="ARBA" id="ARBA00001936"/>
    </source>
</evidence>
<evidence type="ECO:0000313" key="22">
    <source>
        <dbReference type="Proteomes" id="UP001396646"/>
    </source>
</evidence>
<keyword evidence="11" id="KW-0460">Magnesium</keyword>
<evidence type="ECO:0000256" key="13">
    <source>
        <dbReference type="ARBA" id="ARBA00023136"/>
    </source>
</evidence>
<evidence type="ECO:0000256" key="6">
    <source>
        <dbReference type="ARBA" id="ARBA00012602"/>
    </source>
</evidence>
<dbReference type="InterPro" id="IPR054479">
    <property type="entry name" value="AglB-like_core"/>
</dbReference>
<dbReference type="InterPro" id="IPR048307">
    <property type="entry name" value="STT3_N"/>
</dbReference>
<evidence type="ECO:0000256" key="10">
    <source>
        <dbReference type="ARBA" id="ARBA00022723"/>
    </source>
</evidence>
<keyword evidence="10" id="KW-0479">Metal-binding</keyword>
<evidence type="ECO:0000313" key="21">
    <source>
        <dbReference type="EMBL" id="MEL4306289.1"/>
    </source>
</evidence>
<evidence type="ECO:0000256" key="4">
    <source>
        <dbReference type="ARBA" id="ARBA00004922"/>
    </source>
</evidence>
<feature type="transmembrane region" description="Helical" evidence="17">
    <location>
        <begin position="359"/>
        <end position="379"/>
    </location>
</feature>
<protein>
    <recommendedName>
        <fullName evidence="6">dolichyl-phosphooligosaccharide-protein glycotransferase</fullName>
        <ecNumber evidence="6">2.4.99.21</ecNumber>
    </recommendedName>
    <alternativeName>
        <fullName evidence="15">Oligosaccharyl transferase</fullName>
    </alternativeName>
</protein>
<evidence type="ECO:0000259" key="20">
    <source>
        <dbReference type="Pfam" id="PF22627"/>
    </source>
</evidence>
<keyword evidence="9 17" id="KW-0812">Transmembrane</keyword>
<gene>
    <name evidence="21" type="ORF">WOA13_10710</name>
</gene>
<feature type="transmembrane region" description="Helical" evidence="17">
    <location>
        <begin position="192"/>
        <end position="220"/>
    </location>
</feature>